<evidence type="ECO:0000313" key="2">
    <source>
        <dbReference type="Proteomes" id="UP000249661"/>
    </source>
</evidence>
<accession>A0ACD1HH92</accession>
<dbReference type="EMBL" id="KZ824942">
    <property type="protein sequence ID" value="RAH72829.1"/>
    <property type="molecule type" value="Genomic_DNA"/>
</dbReference>
<evidence type="ECO:0000313" key="1">
    <source>
        <dbReference type="EMBL" id="RAH72829.1"/>
    </source>
</evidence>
<gene>
    <name evidence="1" type="ORF">BO66DRAFT_22051</name>
</gene>
<organism evidence="1 2">
    <name type="scientific">Aspergillus aculeatinus CBS 121060</name>
    <dbReference type="NCBI Taxonomy" id="1448322"/>
    <lineage>
        <taxon>Eukaryota</taxon>
        <taxon>Fungi</taxon>
        <taxon>Dikarya</taxon>
        <taxon>Ascomycota</taxon>
        <taxon>Pezizomycotina</taxon>
        <taxon>Eurotiomycetes</taxon>
        <taxon>Eurotiomycetidae</taxon>
        <taxon>Eurotiales</taxon>
        <taxon>Aspergillaceae</taxon>
        <taxon>Aspergillus</taxon>
        <taxon>Aspergillus subgen. Circumdati</taxon>
    </lineage>
</organism>
<dbReference type="Proteomes" id="UP000249661">
    <property type="component" value="Unassembled WGS sequence"/>
</dbReference>
<keyword evidence="2" id="KW-1185">Reference proteome</keyword>
<name>A0ACD1HH92_9EURO</name>
<sequence>MLILCAVPVATPSSVQPQKDSGVINIRIVEHSRYLDKLPVLVLPSLARSPSQWKPVVRNNRNRKATWISIHPKENTLQKTPCNCLANCVCSQAFISHKTKGIPKDALKSQILDIS</sequence>
<reference evidence="1" key="1">
    <citation type="submission" date="2018-02" db="EMBL/GenBank/DDBJ databases">
        <title>The genomes of Aspergillus section Nigri reveals drivers in fungal speciation.</title>
        <authorList>
            <consortium name="DOE Joint Genome Institute"/>
            <person name="Vesth T.C."/>
            <person name="Nybo J."/>
            <person name="Theobald S."/>
            <person name="Brandl J."/>
            <person name="Frisvad J.C."/>
            <person name="Nielsen K.F."/>
            <person name="Lyhne E.K."/>
            <person name="Kogle M.E."/>
            <person name="Kuo A."/>
            <person name="Riley R."/>
            <person name="Clum A."/>
            <person name="Nolan M."/>
            <person name="Lipzen A."/>
            <person name="Salamov A."/>
            <person name="Henrissat B."/>
            <person name="Wiebenga A."/>
            <person name="De vries R.P."/>
            <person name="Grigoriev I.V."/>
            <person name="Mortensen U.H."/>
            <person name="Andersen M.R."/>
            <person name="Baker S.E."/>
        </authorList>
    </citation>
    <scope>NUCLEOTIDE SEQUENCE</scope>
    <source>
        <strain evidence="1">CBS 121060</strain>
    </source>
</reference>
<proteinExistence type="predicted"/>
<protein>
    <submittedName>
        <fullName evidence="1">Uncharacterized protein</fullName>
    </submittedName>
</protein>